<proteinExistence type="predicted"/>
<reference evidence="2" key="1">
    <citation type="journal article" date="2020" name="Stud. Mycol.">
        <title>101 Dothideomycetes genomes: a test case for predicting lifestyles and emergence of pathogens.</title>
        <authorList>
            <person name="Haridas S."/>
            <person name="Albert R."/>
            <person name="Binder M."/>
            <person name="Bloem J."/>
            <person name="Labutti K."/>
            <person name="Salamov A."/>
            <person name="Andreopoulos B."/>
            <person name="Baker S."/>
            <person name="Barry K."/>
            <person name="Bills G."/>
            <person name="Bluhm B."/>
            <person name="Cannon C."/>
            <person name="Castanera R."/>
            <person name="Culley D."/>
            <person name="Daum C."/>
            <person name="Ezra D."/>
            <person name="Gonzalez J."/>
            <person name="Henrissat B."/>
            <person name="Kuo A."/>
            <person name="Liang C."/>
            <person name="Lipzen A."/>
            <person name="Lutzoni F."/>
            <person name="Magnuson J."/>
            <person name="Mondo S."/>
            <person name="Nolan M."/>
            <person name="Ohm R."/>
            <person name="Pangilinan J."/>
            <person name="Park H.-J."/>
            <person name="Ramirez L."/>
            <person name="Alfaro M."/>
            <person name="Sun H."/>
            <person name="Tritt A."/>
            <person name="Yoshinaga Y."/>
            <person name="Zwiers L.-H."/>
            <person name="Turgeon B."/>
            <person name="Goodwin S."/>
            <person name="Spatafora J."/>
            <person name="Crous P."/>
            <person name="Grigoriev I."/>
        </authorList>
    </citation>
    <scope>NUCLEOTIDE SEQUENCE</scope>
    <source>
        <strain evidence="2">ATCC 74209</strain>
    </source>
</reference>
<accession>A0A9P4JND8</accession>
<organism evidence="2 3">
    <name type="scientific">Delitschia confertaspora ATCC 74209</name>
    <dbReference type="NCBI Taxonomy" id="1513339"/>
    <lineage>
        <taxon>Eukaryota</taxon>
        <taxon>Fungi</taxon>
        <taxon>Dikarya</taxon>
        <taxon>Ascomycota</taxon>
        <taxon>Pezizomycotina</taxon>
        <taxon>Dothideomycetes</taxon>
        <taxon>Pleosporomycetidae</taxon>
        <taxon>Pleosporales</taxon>
        <taxon>Delitschiaceae</taxon>
        <taxon>Delitschia</taxon>
    </lineage>
</organism>
<protein>
    <submittedName>
        <fullName evidence="2">Uncharacterized protein</fullName>
    </submittedName>
</protein>
<dbReference type="OrthoDB" id="5301876at2759"/>
<evidence type="ECO:0000313" key="3">
    <source>
        <dbReference type="Proteomes" id="UP000799536"/>
    </source>
</evidence>
<sequence>MYLQPPWALFVTSKDINAKYINDALTRAWKGDNEGAWNLWLATDSYTDIPKLRDDNEIAEGTKPPIPDNFASPFAGKSVEECAKWLQHIPGDSAVNKEYFTVINEFSKEDDTVLVVQVNKNGEGGEEIEVEYFPQPTKNIMMEMWTNGRGKFEEKASNYQRARFDDGKPDRSKGPRYG</sequence>
<gene>
    <name evidence="2" type="ORF">GQ43DRAFT_430919</name>
</gene>
<keyword evidence="3" id="KW-1185">Reference proteome</keyword>
<evidence type="ECO:0000313" key="2">
    <source>
        <dbReference type="EMBL" id="KAF2202270.1"/>
    </source>
</evidence>
<dbReference type="AlphaFoldDB" id="A0A9P4JND8"/>
<dbReference type="Proteomes" id="UP000799536">
    <property type="component" value="Unassembled WGS sequence"/>
</dbReference>
<dbReference type="EMBL" id="ML993943">
    <property type="protein sequence ID" value="KAF2202270.1"/>
    <property type="molecule type" value="Genomic_DNA"/>
</dbReference>
<feature type="region of interest" description="Disordered" evidence="1">
    <location>
        <begin position="158"/>
        <end position="178"/>
    </location>
</feature>
<comment type="caution">
    <text evidence="2">The sequence shown here is derived from an EMBL/GenBank/DDBJ whole genome shotgun (WGS) entry which is preliminary data.</text>
</comment>
<name>A0A9P4JND8_9PLEO</name>
<evidence type="ECO:0000256" key="1">
    <source>
        <dbReference type="SAM" id="MobiDB-lite"/>
    </source>
</evidence>